<feature type="compositionally biased region" description="Pro residues" evidence="1">
    <location>
        <begin position="757"/>
        <end position="771"/>
    </location>
</feature>
<feature type="compositionally biased region" description="Basic and acidic residues" evidence="1">
    <location>
        <begin position="744"/>
        <end position="755"/>
    </location>
</feature>
<dbReference type="AlphaFoldDB" id="A0A1G5XRX6"/>
<dbReference type="EMBL" id="FMXB01000033">
    <property type="protein sequence ID" value="SDA72335.1"/>
    <property type="molecule type" value="Genomic_DNA"/>
</dbReference>
<dbReference type="InterPro" id="IPR047589">
    <property type="entry name" value="DUF11_rpt"/>
</dbReference>
<dbReference type="NCBIfam" id="TIGR01451">
    <property type="entry name" value="B_ant_repeat"/>
    <property type="match status" value="1"/>
</dbReference>
<proteinExistence type="predicted"/>
<organism evidence="4 5">
    <name type="scientific">Methanobrevibacter millerae</name>
    <dbReference type="NCBI Taxonomy" id="230361"/>
    <lineage>
        <taxon>Archaea</taxon>
        <taxon>Methanobacteriati</taxon>
        <taxon>Methanobacteriota</taxon>
        <taxon>Methanomada group</taxon>
        <taxon>Methanobacteria</taxon>
        <taxon>Methanobacteriales</taxon>
        <taxon>Methanobacteriaceae</taxon>
        <taxon>Methanobrevibacter</taxon>
    </lineage>
</organism>
<dbReference type="InterPro" id="IPR013783">
    <property type="entry name" value="Ig-like_fold"/>
</dbReference>
<name>A0A1G5XRX6_9EURY</name>
<dbReference type="Pfam" id="PF01345">
    <property type="entry name" value="DUF11"/>
    <property type="match status" value="6"/>
</dbReference>
<feature type="domain" description="DUF11" evidence="3">
    <location>
        <begin position="511"/>
        <end position="623"/>
    </location>
</feature>
<dbReference type="InterPro" id="IPR001434">
    <property type="entry name" value="OmcB-like_DUF11"/>
</dbReference>
<dbReference type="Proteomes" id="UP000323439">
    <property type="component" value="Unassembled WGS sequence"/>
</dbReference>
<keyword evidence="2" id="KW-0812">Transmembrane</keyword>
<protein>
    <submittedName>
        <fullName evidence="4">Conserved repeat domain-containing protein</fullName>
    </submittedName>
</protein>
<evidence type="ECO:0000256" key="1">
    <source>
        <dbReference type="SAM" id="MobiDB-lite"/>
    </source>
</evidence>
<feature type="domain" description="DUF11" evidence="3">
    <location>
        <begin position="25"/>
        <end position="139"/>
    </location>
</feature>
<evidence type="ECO:0000259" key="3">
    <source>
        <dbReference type="Pfam" id="PF01345"/>
    </source>
</evidence>
<sequence length="825" mass="91167">CVVAGSNETENKTTNNTTKVSKPGLEVSKITLTPVVLVGDQVRFEIVVRNIGETVLNNVFVEEYSYDGLVYDSFVDNGLWTHSLINGKNVWTLNRNLDSKELVNLFVNFNTTMRGNFTNVVVAGSDKTENKTANNTTTVLTPDLTVEKVALTPVVKIGDQVRFEIIVRNTGESVLTNVFVEESSYDGLTYDSFIDNGLWTHSLINGKNIWTLNSDLALNEVVGFFVNFKTTKEGNFTNVVVAGSKETENKTDNDTVEVLTPNISVQKITLTPIVHVGNQTSFEIIVKNTGNVVLTNVFLEETSYDGLTYDSFVDNGAWTHSIVNGKNVWTLNSDLGIREIAVLTVRFNTTVVGNFTNIVTVGSTETENKIANNTTIVYNNTVPEKEEEPTKNPDIDIEKIALNDVVILGSQVRFEIIVRNTGNVILNNVVVSEDSFEGLTYDSFIDYTGLWTKNGDLSWKLNGPLYTGEIAAFYVVFNTTAVGEFTNIVSVDSDETGNKTANDTVEVIKPDFAVEKIAINKSVLVGDQVMFEIVVHNFGQVTLNDVVVREESFEGLTYDSFIDYTGLWTKNNDLSWSLNTPLYVGEYAGFFVVFNTTSAGEFMNVIVADSREIPNKTANDTVEVLTPGLSIQKITINRTVYVGEQVLFEIIVQNTGKVVLNNVVVSEDSFDGLTYYSFIDYNKLWTKNNDLSWTLNTPLYAGEYLSFYVVFDTTRAGNFTNIVSVSSDKTGKVSANNVTEVIEKNVPKEEPKEEPIPVSPETPKTPEPPVTPEVVLEKNETAPSELPEQPKKESNVLPATGNPLIMVLLALIALGGAALRRKNRH</sequence>
<dbReference type="PANTHER" id="PTHR34819">
    <property type="entry name" value="LARGE CYSTEINE-RICH PERIPLASMIC PROTEIN OMCB"/>
    <property type="match status" value="1"/>
</dbReference>
<feature type="domain" description="DUF11" evidence="3">
    <location>
        <begin position="263"/>
        <end position="375"/>
    </location>
</feature>
<feature type="domain" description="DUF11" evidence="3">
    <location>
        <begin position="394"/>
        <end position="506"/>
    </location>
</feature>
<feature type="transmembrane region" description="Helical" evidence="2">
    <location>
        <begin position="801"/>
        <end position="819"/>
    </location>
</feature>
<gene>
    <name evidence="4" type="ORF">SAMN02910315_02401</name>
</gene>
<evidence type="ECO:0000313" key="5">
    <source>
        <dbReference type="Proteomes" id="UP000323439"/>
    </source>
</evidence>
<evidence type="ECO:0000256" key="2">
    <source>
        <dbReference type="SAM" id="Phobius"/>
    </source>
</evidence>
<accession>A0A1G5XRX6</accession>
<feature type="domain" description="DUF11" evidence="3">
    <location>
        <begin position="143"/>
        <end position="258"/>
    </location>
</feature>
<dbReference type="RefSeq" id="WP_188118185.1">
    <property type="nucleotide sequence ID" value="NZ_FMXB01000033.1"/>
</dbReference>
<keyword evidence="2" id="KW-0472">Membrane</keyword>
<feature type="non-terminal residue" evidence="4">
    <location>
        <position position="1"/>
    </location>
</feature>
<keyword evidence="2" id="KW-1133">Transmembrane helix</keyword>
<feature type="region of interest" description="Disordered" evidence="1">
    <location>
        <begin position="744"/>
        <end position="798"/>
    </location>
</feature>
<dbReference type="Gene3D" id="2.60.40.10">
    <property type="entry name" value="Immunoglobulins"/>
    <property type="match status" value="2"/>
</dbReference>
<reference evidence="4 5" key="1">
    <citation type="submission" date="2016-10" db="EMBL/GenBank/DDBJ databases">
        <authorList>
            <person name="Varghese N."/>
            <person name="Submissions S."/>
        </authorList>
    </citation>
    <scope>NUCLEOTIDE SEQUENCE [LARGE SCALE GENOMIC DNA]</scope>
    <source>
        <strain evidence="4 5">DSM 16643</strain>
    </source>
</reference>
<feature type="domain" description="DUF11" evidence="3">
    <location>
        <begin position="629"/>
        <end position="740"/>
    </location>
</feature>
<keyword evidence="5" id="KW-1185">Reference proteome</keyword>
<evidence type="ECO:0000313" key="4">
    <source>
        <dbReference type="EMBL" id="SDA72335.1"/>
    </source>
</evidence>
<dbReference type="InterPro" id="IPR051172">
    <property type="entry name" value="Chlamydia_OmcB"/>
</dbReference>
<dbReference type="PANTHER" id="PTHR34819:SF3">
    <property type="entry name" value="CELL SURFACE PROTEIN"/>
    <property type="match status" value="1"/>
</dbReference>
<dbReference type="OrthoDB" id="76596at2157"/>